<dbReference type="InterPro" id="IPR001940">
    <property type="entry name" value="Peptidase_S1C"/>
</dbReference>
<dbReference type="PANTHER" id="PTHR22939">
    <property type="entry name" value="SERINE PROTEASE FAMILY S1C HTRA-RELATED"/>
    <property type="match status" value="1"/>
</dbReference>
<proteinExistence type="inferred from homology"/>
<keyword evidence="6" id="KW-0645">Protease</keyword>
<gene>
    <name evidence="17" type="ORF">J1C47_05505</name>
</gene>
<dbReference type="SUPFAM" id="SSF50156">
    <property type="entry name" value="PDZ domain-like"/>
    <property type="match status" value="2"/>
</dbReference>
<dbReference type="InterPro" id="IPR009003">
    <property type="entry name" value="Peptidase_S1_PA"/>
</dbReference>
<evidence type="ECO:0000256" key="4">
    <source>
        <dbReference type="ARBA" id="ARBA00013035"/>
    </source>
</evidence>
<dbReference type="InterPro" id="IPR036034">
    <property type="entry name" value="PDZ_sf"/>
</dbReference>
<dbReference type="Proteomes" id="UP000664288">
    <property type="component" value="Unassembled WGS sequence"/>
</dbReference>
<dbReference type="InterPro" id="IPR001478">
    <property type="entry name" value="PDZ"/>
</dbReference>
<dbReference type="PROSITE" id="PS50106">
    <property type="entry name" value="PDZ"/>
    <property type="match status" value="1"/>
</dbReference>
<keyword evidence="7 15" id="KW-0732">Signal</keyword>
<dbReference type="SMART" id="SM00228">
    <property type="entry name" value="PDZ"/>
    <property type="match status" value="2"/>
</dbReference>
<keyword evidence="18" id="KW-1185">Reference proteome</keyword>
<dbReference type="Gene3D" id="2.40.10.120">
    <property type="match status" value="1"/>
</dbReference>
<feature type="signal peptide" evidence="15">
    <location>
        <begin position="1"/>
        <end position="29"/>
    </location>
</feature>
<evidence type="ECO:0000256" key="5">
    <source>
        <dbReference type="ARBA" id="ARBA00013958"/>
    </source>
</evidence>
<feature type="chain" id="PRO_5045088323" description="Probable periplasmic serine endoprotease DegP-like" evidence="15">
    <location>
        <begin position="30"/>
        <end position="568"/>
    </location>
</feature>
<dbReference type="NCBIfam" id="TIGR02037">
    <property type="entry name" value="degP_htrA_DO"/>
    <property type="match status" value="1"/>
</dbReference>
<dbReference type="Pfam" id="PF13365">
    <property type="entry name" value="Trypsin_2"/>
    <property type="match status" value="1"/>
</dbReference>
<evidence type="ECO:0000256" key="11">
    <source>
        <dbReference type="ARBA" id="ARBA00022825"/>
    </source>
</evidence>
<evidence type="ECO:0000256" key="14">
    <source>
        <dbReference type="SAM" id="MobiDB-lite"/>
    </source>
</evidence>
<name>A0ABS3J078_9HYPH</name>
<keyword evidence="9" id="KW-0574">Periplasm</keyword>
<dbReference type="CDD" id="cd10839">
    <property type="entry name" value="cpPDZ1_DegP-like"/>
    <property type="match status" value="1"/>
</dbReference>
<evidence type="ECO:0000256" key="8">
    <source>
        <dbReference type="ARBA" id="ARBA00022737"/>
    </source>
</evidence>
<accession>A0ABS3J078</accession>
<evidence type="ECO:0000259" key="16">
    <source>
        <dbReference type="PROSITE" id="PS50106"/>
    </source>
</evidence>
<dbReference type="PRINTS" id="PR00834">
    <property type="entry name" value="PROTEASES2C"/>
</dbReference>
<dbReference type="SUPFAM" id="SSF50494">
    <property type="entry name" value="Trypsin-like serine proteases"/>
    <property type="match status" value="1"/>
</dbReference>
<dbReference type="Pfam" id="PF13180">
    <property type="entry name" value="PDZ_2"/>
    <property type="match status" value="1"/>
</dbReference>
<protein>
    <recommendedName>
        <fullName evidence="5">Probable periplasmic serine endoprotease DegP-like</fullName>
        <ecNumber evidence="4">3.4.21.107</ecNumber>
    </recommendedName>
    <alternativeName>
        <fullName evidence="13">Protease Do</fullName>
    </alternativeName>
</protein>
<evidence type="ECO:0000256" key="7">
    <source>
        <dbReference type="ARBA" id="ARBA00022729"/>
    </source>
</evidence>
<dbReference type="Gene3D" id="2.30.42.10">
    <property type="match status" value="2"/>
</dbReference>
<evidence type="ECO:0000256" key="9">
    <source>
        <dbReference type="ARBA" id="ARBA00022764"/>
    </source>
</evidence>
<dbReference type="PANTHER" id="PTHR22939:SF130">
    <property type="entry name" value="PERIPLASMIC SERINE ENDOPROTEASE DEGP-LIKE-RELATED"/>
    <property type="match status" value="1"/>
</dbReference>
<keyword evidence="10" id="KW-0378">Hydrolase</keyword>
<dbReference type="RefSeq" id="WP_207349709.1">
    <property type="nucleotide sequence ID" value="NZ_JAFMPY010000004.1"/>
</dbReference>
<dbReference type="EMBL" id="JAFMPY010000004">
    <property type="protein sequence ID" value="MBO0903088.1"/>
    <property type="molecule type" value="Genomic_DNA"/>
</dbReference>
<keyword evidence="12" id="KW-0346">Stress response</keyword>
<evidence type="ECO:0000256" key="2">
    <source>
        <dbReference type="ARBA" id="ARBA00004418"/>
    </source>
</evidence>
<organism evidence="17 18">
    <name type="scientific">Jiella sonneratiae</name>
    <dbReference type="NCBI Taxonomy" id="2816856"/>
    <lineage>
        <taxon>Bacteria</taxon>
        <taxon>Pseudomonadati</taxon>
        <taxon>Pseudomonadota</taxon>
        <taxon>Alphaproteobacteria</taxon>
        <taxon>Hyphomicrobiales</taxon>
        <taxon>Aurantimonadaceae</taxon>
        <taxon>Jiella</taxon>
    </lineage>
</organism>
<dbReference type="InterPro" id="IPR011782">
    <property type="entry name" value="Pept_S1C_Do"/>
</dbReference>
<evidence type="ECO:0000256" key="12">
    <source>
        <dbReference type="ARBA" id="ARBA00023016"/>
    </source>
</evidence>
<evidence type="ECO:0000256" key="6">
    <source>
        <dbReference type="ARBA" id="ARBA00022670"/>
    </source>
</evidence>
<feature type="domain" description="PDZ" evidence="16">
    <location>
        <begin position="334"/>
        <end position="425"/>
    </location>
</feature>
<keyword evidence="8" id="KW-0677">Repeat</keyword>
<reference evidence="17 18" key="1">
    <citation type="submission" date="2021-03" db="EMBL/GenBank/DDBJ databases">
        <title>Whole genome sequence of Jiella sp. MQZ13P-4.</title>
        <authorList>
            <person name="Tuo L."/>
        </authorList>
    </citation>
    <scope>NUCLEOTIDE SEQUENCE [LARGE SCALE GENOMIC DNA]</scope>
    <source>
        <strain evidence="17 18">MQZ13P-4</strain>
    </source>
</reference>
<evidence type="ECO:0000313" key="17">
    <source>
        <dbReference type="EMBL" id="MBO0903088.1"/>
    </source>
</evidence>
<evidence type="ECO:0000256" key="13">
    <source>
        <dbReference type="ARBA" id="ARBA00032850"/>
    </source>
</evidence>
<evidence type="ECO:0000256" key="15">
    <source>
        <dbReference type="SAM" id="SignalP"/>
    </source>
</evidence>
<evidence type="ECO:0000313" key="18">
    <source>
        <dbReference type="Proteomes" id="UP000664288"/>
    </source>
</evidence>
<evidence type="ECO:0000256" key="1">
    <source>
        <dbReference type="ARBA" id="ARBA00001772"/>
    </source>
</evidence>
<comment type="similarity">
    <text evidence="3">Belongs to the peptidase S1C family.</text>
</comment>
<dbReference type="EC" id="3.4.21.107" evidence="4"/>
<comment type="catalytic activity">
    <reaction evidence="1">
        <text>Acts on substrates that are at least partially unfolded. The cleavage site P1 residue is normally between a pair of hydrophobic residues, such as Val-|-Val.</text>
        <dbReference type="EC" id="3.4.21.107"/>
    </reaction>
</comment>
<evidence type="ECO:0000256" key="3">
    <source>
        <dbReference type="ARBA" id="ARBA00010541"/>
    </source>
</evidence>
<evidence type="ECO:0000256" key="10">
    <source>
        <dbReference type="ARBA" id="ARBA00022801"/>
    </source>
</evidence>
<feature type="region of interest" description="Disordered" evidence="14">
    <location>
        <begin position="27"/>
        <end position="102"/>
    </location>
</feature>
<sequence>MTSKRVQTPLTVVLAAIIAGALPFGAASAQEAGTTQKAQEPQGAQVLPTPPTPETQTSPERKVPALPVPPTEGGATRKAEPTTGVGTTAGEGGDSAAASRPTRYGPVSVADLADKLLDAVVNVSTSQGVDQPGRGIPPLQAPEGSPLQDFFDDLLRDKTGPGERSVQSLGSGFVIDPSGIIITNNHVIGDADTITVNFPNGDQFDAELLGKDAKTDIAVLKVDAGKPLPFVNFGDSEDLRIGDWVMAIGNPFGLGGSVSIGIVSARGRNINAGPYDNFIQTDAAINRGNSGGPLFDMFGNVVGINTAIISPTGGSIGIGFSIPSNLAVNVIDQLREYGETRRGWLGIRLQALNEDIAKGLGVDQHQGAVVMGIVPGGPSDNGSLKVGDVIVSFDGRKVEGSNDLPRMVAETKVGKSVRIGILRKGSVSEPAKPETVEITLGRLEDGEKMMAEDETQKPPEGAKPAPDAAAVEALGMTLGDVDDAARQKFGLADDASGAVVTAVKPNSAAAEKGVEAGMLITEVAQEQVASADEVKEKIGKLKEEGRRNALLLLTATNGDVRFVVVPIE</sequence>
<comment type="caution">
    <text evidence="17">The sequence shown here is derived from an EMBL/GenBank/DDBJ whole genome shotgun (WGS) entry which is preliminary data.</text>
</comment>
<keyword evidence="11" id="KW-0720">Serine protease</keyword>
<comment type="subcellular location">
    <subcellularLocation>
        <location evidence="2">Periplasm</location>
    </subcellularLocation>
</comment>